<dbReference type="GO" id="GO:0071042">
    <property type="term" value="P:nuclear polyadenylation-dependent mRNA catabolic process"/>
    <property type="evidence" value="ECO:0007669"/>
    <property type="project" value="EnsemblFungi"/>
</dbReference>
<comment type="subcellular location">
    <subcellularLocation>
        <location evidence="1">Cytoplasm</location>
    </subcellularLocation>
    <subcellularLocation>
        <location evidence="2">Nucleus</location>
        <location evidence="2">Nucleolus</location>
    </subcellularLocation>
</comment>
<dbReference type="InterPro" id="IPR050590">
    <property type="entry name" value="Exosome_comp_Rrp42_subfam"/>
</dbReference>
<dbReference type="GO" id="GO:0016075">
    <property type="term" value="P:rRNA catabolic process"/>
    <property type="evidence" value="ECO:0007669"/>
    <property type="project" value="TreeGrafter"/>
</dbReference>
<evidence type="ECO:0000256" key="2">
    <source>
        <dbReference type="ARBA" id="ARBA00004604"/>
    </source>
</evidence>
<dbReference type="GO" id="GO:0000177">
    <property type="term" value="C:cytoplasmic exosome (RNase complex)"/>
    <property type="evidence" value="ECO:0007669"/>
    <property type="project" value="EnsemblFungi"/>
</dbReference>
<dbReference type="GO" id="GO:0005730">
    <property type="term" value="C:nucleolus"/>
    <property type="evidence" value="ECO:0007669"/>
    <property type="project" value="UniProtKB-SubCell"/>
</dbReference>
<sequence length="386" mass="43026">MDNQDTDSLTIHPITFSPDVLARISPELSLQRHLALGFRPSLRAFEEFRDVQVNEDELSRYGNGNKDSNIIGSNVLKSGETFVVTTIMGGIIEELTASREDGIEGDLLKLTQDNSAVSRYTSVYPVVEVERGRVGACTDEEMALSQKLYNSVLRSKLLPKMSLKVNPGVRITDEKGEFKIIYPDDDNTEFSEQLFQPNRNWQYLLYAKIVVYSRTGPVFPLCWNSLMYALQSTKLPKAFIDERAIDLKMTVRTKGRSTTVKETYDILCDPTRQFPLKLREENIGFASNYGIVDTDPESQLNAEEGAADGSDDGTVAAEAVLLADIDTESEETSINTTISIINDSRGNMKSFTALGGSAKITPDMIKRSIKLSTQRALHLKEKNIVK</sequence>
<evidence type="ECO:0000256" key="4">
    <source>
        <dbReference type="ARBA" id="ARBA00022490"/>
    </source>
</evidence>
<keyword evidence="4" id="KW-0963">Cytoplasm</keyword>
<dbReference type="STRING" id="1071383.J7RI28"/>
<dbReference type="SUPFAM" id="SSF54211">
    <property type="entry name" value="Ribosomal protein S5 domain 2-like"/>
    <property type="match status" value="1"/>
</dbReference>
<keyword evidence="8" id="KW-0539">Nucleus</keyword>
<dbReference type="RefSeq" id="XP_022463444.1">
    <property type="nucleotide sequence ID" value="XM_022606782.1"/>
</dbReference>
<dbReference type="KEGG" id="kng:KNAG_0C00850"/>
<dbReference type="GO" id="GO:0071038">
    <property type="term" value="P:TRAMP-dependent tRNA surveillance pathway"/>
    <property type="evidence" value="ECO:0007669"/>
    <property type="project" value="EnsemblFungi"/>
</dbReference>
<dbReference type="eggNOG" id="KOG1613">
    <property type="taxonomic scope" value="Eukaryota"/>
</dbReference>
<dbReference type="InterPro" id="IPR001247">
    <property type="entry name" value="ExoRNase_PH_dom1"/>
</dbReference>
<evidence type="ECO:0000256" key="9">
    <source>
        <dbReference type="ARBA" id="ARBA00030617"/>
    </source>
</evidence>
<dbReference type="GO" id="GO:0000176">
    <property type="term" value="C:nuclear exosome (RNase complex)"/>
    <property type="evidence" value="ECO:0007669"/>
    <property type="project" value="EnsemblFungi"/>
</dbReference>
<dbReference type="GO" id="GO:0034475">
    <property type="term" value="P:U4 snRNA 3'-end processing"/>
    <property type="evidence" value="ECO:0007669"/>
    <property type="project" value="TreeGrafter"/>
</dbReference>
<evidence type="ECO:0000256" key="6">
    <source>
        <dbReference type="ARBA" id="ARBA00022835"/>
    </source>
</evidence>
<dbReference type="PANTHER" id="PTHR11097">
    <property type="entry name" value="EXOSOME COMPLEX EXONUCLEASE RIBOSOMAL RNA PROCESSING PROTEIN"/>
    <property type="match status" value="1"/>
</dbReference>
<dbReference type="Pfam" id="PF01138">
    <property type="entry name" value="RNase_PH"/>
    <property type="match status" value="1"/>
</dbReference>
<dbReference type="HOGENOM" id="CLU_065411_0_0_1"/>
<organism evidence="11 12">
    <name type="scientific">Huiozyma naganishii (strain ATCC MYA-139 / BCRC 22969 / CBS 8797 / KCTC 17520 / NBRC 10181 / NCYC 3082 / Yp74L-3)</name>
    <name type="common">Yeast</name>
    <name type="synonym">Kazachstania naganishii</name>
    <dbReference type="NCBI Taxonomy" id="1071383"/>
    <lineage>
        <taxon>Eukaryota</taxon>
        <taxon>Fungi</taxon>
        <taxon>Dikarya</taxon>
        <taxon>Ascomycota</taxon>
        <taxon>Saccharomycotina</taxon>
        <taxon>Saccharomycetes</taxon>
        <taxon>Saccharomycetales</taxon>
        <taxon>Saccharomycetaceae</taxon>
        <taxon>Huiozyma</taxon>
    </lineage>
</organism>
<evidence type="ECO:0000313" key="12">
    <source>
        <dbReference type="Proteomes" id="UP000006310"/>
    </source>
</evidence>
<dbReference type="GO" id="GO:0071028">
    <property type="term" value="P:nuclear mRNA surveillance"/>
    <property type="evidence" value="ECO:0007669"/>
    <property type="project" value="TreeGrafter"/>
</dbReference>
<dbReference type="AlphaFoldDB" id="J7RI28"/>
<name>J7RI28_HUIN7</name>
<keyword evidence="6" id="KW-0271">Exosome</keyword>
<dbReference type="InterPro" id="IPR027408">
    <property type="entry name" value="PNPase/RNase_PH_dom_sf"/>
</dbReference>
<keyword evidence="12" id="KW-1185">Reference proteome</keyword>
<evidence type="ECO:0000256" key="3">
    <source>
        <dbReference type="ARBA" id="ARBA00006678"/>
    </source>
</evidence>
<keyword evidence="7" id="KW-0694">RNA-binding</keyword>
<feature type="domain" description="Exoribonuclease phosphorolytic" evidence="10">
    <location>
        <begin position="63"/>
        <end position="236"/>
    </location>
</feature>
<dbReference type="PANTHER" id="PTHR11097:SF9">
    <property type="entry name" value="EXOSOME COMPLEX COMPONENT RRP43"/>
    <property type="match status" value="1"/>
</dbReference>
<dbReference type="OMA" id="FDLCYLS"/>
<dbReference type="CDD" id="cd11358">
    <property type="entry name" value="RNase_PH"/>
    <property type="match status" value="1"/>
</dbReference>
<dbReference type="EMBL" id="HE978316">
    <property type="protein sequence ID" value="CCK69198.1"/>
    <property type="molecule type" value="Genomic_DNA"/>
</dbReference>
<dbReference type="GO" id="GO:0034476">
    <property type="term" value="P:U5 snRNA 3'-end processing"/>
    <property type="evidence" value="ECO:0007669"/>
    <property type="project" value="TreeGrafter"/>
</dbReference>
<evidence type="ECO:0000256" key="5">
    <source>
        <dbReference type="ARBA" id="ARBA00022552"/>
    </source>
</evidence>
<evidence type="ECO:0000259" key="10">
    <source>
        <dbReference type="Pfam" id="PF01138"/>
    </source>
</evidence>
<dbReference type="GO" id="GO:0005654">
    <property type="term" value="C:nucleoplasm"/>
    <property type="evidence" value="ECO:0007669"/>
    <property type="project" value="EnsemblFungi"/>
</dbReference>
<dbReference type="GO" id="GO:0034473">
    <property type="term" value="P:U1 snRNA 3'-end processing"/>
    <property type="evidence" value="ECO:0007669"/>
    <property type="project" value="TreeGrafter"/>
</dbReference>
<dbReference type="OrthoDB" id="45882at2759"/>
<reference evidence="12" key="2">
    <citation type="submission" date="2012-08" db="EMBL/GenBank/DDBJ databases">
        <title>Genome sequence of Kazachstania naganishii.</title>
        <authorList>
            <person name="Gordon J.L."/>
            <person name="Armisen D."/>
            <person name="Proux-Wera E."/>
            <person name="OhEigeartaigh S.S."/>
            <person name="Byrne K.P."/>
            <person name="Wolfe K.H."/>
        </authorList>
    </citation>
    <scope>NUCLEOTIDE SEQUENCE [LARGE SCALE GENOMIC DNA]</scope>
    <source>
        <strain evidence="12">ATCC MYA-139 / BCRC 22969 / CBS 8797 / CCRC 22969 / KCTC 17520 / NBRC 10181 / NCYC 3082</strain>
    </source>
</reference>
<dbReference type="GeneID" id="34524878"/>
<dbReference type="GO" id="GO:0035925">
    <property type="term" value="F:mRNA 3'-UTR AU-rich region binding"/>
    <property type="evidence" value="ECO:0007669"/>
    <property type="project" value="TreeGrafter"/>
</dbReference>
<dbReference type="InterPro" id="IPR020568">
    <property type="entry name" value="Ribosomal_Su5_D2-typ_SF"/>
</dbReference>
<comment type="similarity">
    <text evidence="3">Belongs to the RNase PH family.</text>
</comment>
<dbReference type="Gene3D" id="3.30.230.70">
    <property type="entry name" value="GHMP Kinase, N-terminal domain"/>
    <property type="match status" value="1"/>
</dbReference>
<proteinExistence type="inferred from homology"/>
<dbReference type="GO" id="GO:0071035">
    <property type="term" value="P:nuclear polyadenylation-dependent rRNA catabolic process"/>
    <property type="evidence" value="ECO:0007669"/>
    <property type="project" value="EnsemblFungi"/>
</dbReference>
<evidence type="ECO:0000256" key="8">
    <source>
        <dbReference type="ARBA" id="ARBA00023242"/>
    </source>
</evidence>
<accession>J7RI28</accession>
<evidence type="ECO:0000256" key="7">
    <source>
        <dbReference type="ARBA" id="ARBA00022884"/>
    </source>
</evidence>
<dbReference type="GO" id="GO:0000467">
    <property type="term" value="P:exonucleolytic trimming to generate mature 3'-end of 5.8S rRNA from tricistronic rRNA transcript (SSU-rRNA, 5.8S rRNA, LSU-rRNA)"/>
    <property type="evidence" value="ECO:0007669"/>
    <property type="project" value="EnsemblFungi"/>
</dbReference>
<evidence type="ECO:0000313" key="11">
    <source>
        <dbReference type="EMBL" id="CCK69198.1"/>
    </source>
</evidence>
<dbReference type="Proteomes" id="UP000006310">
    <property type="component" value="Chromosome 3"/>
</dbReference>
<dbReference type="GO" id="GO:0006397">
    <property type="term" value="P:mRNA processing"/>
    <property type="evidence" value="ECO:0007669"/>
    <property type="project" value="EnsemblFungi"/>
</dbReference>
<evidence type="ECO:0000256" key="1">
    <source>
        <dbReference type="ARBA" id="ARBA00004496"/>
    </source>
</evidence>
<gene>
    <name evidence="11" type="primary">KNAG0C00850</name>
    <name evidence="11" type="ordered locus">KNAG_0C00850</name>
</gene>
<reference evidence="11 12" key="1">
    <citation type="journal article" date="2011" name="Proc. Natl. Acad. Sci. U.S.A.">
        <title>Evolutionary erosion of yeast sex chromosomes by mating-type switching accidents.</title>
        <authorList>
            <person name="Gordon J.L."/>
            <person name="Armisen D."/>
            <person name="Proux-Wera E."/>
            <person name="Oheigeartaigh S.S."/>
            <person name="Byrne K.P."/>
            <person name="Wolfe K.H."/>
        </authorList>
    </citation>
    <scope>NUCLEOTIDE SEQUENCE [LARGE SCALE GENOMIC DNA]</scope>
    <source>
        <strain evidence="12">ATCC MYA-139 / BCRC 22969 / CBS 8797 / CCRC 22969 / KCTC 17520 / NBRC 10181 / NCYC 3082</strain>
    </source>
</reference>
<protein>
    <recommendedName>
        <fullName evidence="9">Ribosomal RNA-processing protein 43</fullName>
    </recommendedName>
</protein>
<keyword evidence="5" id="KW-0698">rRNA processing</keyword>